<dbReference type="Proteomes" id="UP000051497">
    <property type="component" value="Unassembled WGS sequence"/>
</dbReference>
<dbReference type="AlphaFoldDB" id="A0A0Q9YMC7"/>
<gene>
    <name evidence="3" type="ORF">HT99x_003150</name>
    <name evidence="2" type="ORF">HT99x_01088</name>
</gene>
<sequence>MAVTGVKGIREFRDDKVIALLGTSHQYDLTHLTLSQIEDLTFRIRELNITYSKILRGLNAEQCQKLSDAFRVHSTRALAQWSETQPEFKDPAQKQKLASVYHRAPHGAEMRKDAELFLQQKNMQALFLEPHHRLLFIKMAEAAHAMHDVIQEFGPLKNEIKSYLVFIAHCKQIFSDAFDSQLLSETERDALYTASKIFGWEVIVVGTIFDFKEKMPLIDILNKKSVQEQLQDTPTTSKALYPAQPDPAIGCAAFAAGKNDTRRMEVVLDNYLTDAGLKALINEQFEATGGANNTFMRFMAANPQCTERELIAFRHMLGQNCRMICEIKTHFAKNNDDVEFAEFFANLIAKASEQFDKVQWESLKSLFAELDDETLSDYYQKIIASFEGPFGEIAFAKGLNSTILNDSISNFNQLYPEYAFTRSKSNELWGRYAEVLEAFIPHLKAQIGQTTNGKTDKKLDRKNMVRTIIDLALYGGHQIGHALLRLDHDLTAEYEMVIGRIREMTQKMFHKPLPSNKTMLLLLVKYQTAQTDNLSSQLNQLLLDPVHKTLGRPEYTPDEKRAGLHMLYKATEEQQRLQAQRENAEQAAKRRNRSTSAPTSPAPK</sequence>
<evidence type="ECO:0000313" key="4">
    <source>
        <dbReference type="Proteomes" id="UP000051497"/>
    </source>
</evidence>
<reference evidence="2" key="1">
    <citation type="submission" date="2015-09" db="EMBL/GenBank/DDBJ databases">
        <title>Draft Genome Sequences of Two Novel Amoeba-resistant Intranuclear Bacteria, Candidatus Berkiella cookevillensis and Candidatus Berkiella aquae.</title>
        <authorList>
            <person name="Mehari Y.T."/>
            <person name="Arivett B.A."/>
            <person name="Farone A.L."/>
            <person name="Gunderson J.H."/>
            <person name="Farone M.B."/>
        </authorList>
    </citation>
    <scope>NUCLEOTIDE SEQUENCE [LARGE SCALE GENOMIC DNA]</scope>
    <source>
        <strain evidence="2">HT99</strain>
    </source>
</reference>
<keyword evidence="4" id="KW-1185">Reference proteome</keyword>
<dbReference type="STRING" id="295108.HT99x_01088"/>
<feature type="region of interest" description="Disordered" evidence="1">
    <location>
        <begin position="571"/>
        <end position="604"/>
    </location>
</feature>
<evidence type="ECO:0000313" key="3">
    <source>
        <dbReference type="EMBL" id="MCS5710414.1"/>
    </source>
</evidence>
<dbReference type="EMBL" id="LKAJ02000001">
    <property type="protein sequence ID" value="MCS5710414.1"/>
    <property type="molecule type" value="Genomic_DNA"/>
</dbReference>
<dbReference type="OrthoDB" id="9995951at2"/>
<evidence type="ECO:0000313" key="2">
    <source>
        <dbReference type="EMBL" id="KRG21894.1"/>
    </source>
</evidence>
<name>A0A0Q9YMC7_9GAMM</name>
<dbReference type="RefSeq" id="WP_075065713.1">
    <property type="nucleotide sequence ID" value="NZ_LKAJ02000001.1"/>
</dbReference>
<reference evidence="3" key="3">
    <citation type="submission" date="2021-06" db="EMBL/GenBank/DDBJ databases">
        <title>Genomic Description and Analysis of Intracellular Bacteria, Candidatus Berkiella cookevillensis and Candidatus Berkiella aquae.</title>
        <authorList>
            <person name="Kidane D.T."/>
            <person name="Mehari Y.T."/>
            <person name="Rice F.C."/>
            <person name="Arivett B.A."/>
            <person name="Farone A.L."/>
            <person name="Berk S.G."/>
            <person name="Farone M.B."/>
        </authorList>
    </citation>
    <scope>NUCLEOTIDE SEQUENCE</scope>
    <source>
        <strain evidence="3">HT99</strain>
    </source>
</reference>
<evidence type="ECO:0000256" key="1">
    <source>
        <dbReference type="SAM" id="MobiDB-lite"/>
    </source>
</evidence>
<proteinExistence type="predicted"/>
<accession>A0A0Q9YMC7</accession>
<feature type="compositionally biased region" description="Polar residues" evidence="1">
    <location>
        <begin position="594"/>
        <end position="604"/>
    </location>
</feature>
<comment type="caution">
    <text evidence="2">The sequence shown here is derived from an EMBL/GenBank/DDBJ whole genome shotgun (WGS) entry which is preliminary data.</text>
</comment>
<dbReference type="EMBL" id="LKAJ01000003">
    <property type="protein sequence ID" value="KRG21894.1"/>
    <property type="molecule type" value="Genomic_DNA"/>
</dbReference>
<organism evidence="2">
    <name type="scientific">Candidatus Berkiella aquae</name>
    <dbReference type="NCBI Taxonomy" id="295108"/>
    <lineage>
        <taxon>Bacteria</taxon>
        <taxon>Pseudomonadati</taxon>
        <taxon>Pseudomonadota</taxon>
        <taxon>Gammaproteobacteria</taxon>
        <taxon>Candidatus Berkiellales</taxon>
        <taxon>Candidatus Berkiellaceae</taxon>
        <taxon>Candidatus Berkiella</taxon>
    </lineage>
</organism>
<protein>
    <submittedName>
        <fullName evidence="2">Uncharacterized protein</fullName>
    </submittedName>
</protein>
<reference evidence="3" key="2">
    <citation type="journal article" date="2016" name="Genome Announc.">
        <title>Draft Genome Sequences of Two Novel Amoeba-Resistant Intranuclear Bacteria, 'Candidatus Berkiella cookevillensis' and 'Candidatus Berkiella aquae'.</title>
        <authorList>
            <person name="Mehari Y.T."/>
            <person name="Arivett B.A."/>
            <person name="Farone A.L."/>
            <person name="Gunderson J.H."/>
            <person name="Farone M.B."/>
        </authorList>
    </citation>
    <scope>NUCLEOTIDE SEQUENCE</scope>
    <source>
        <strain evidence="3">HT99</strain>
    </source>
</reference>